<organism evidence="3 4">
    <name type="scientific">Pyrrhoderma noxium</name>
    <dbReference type="NCBI Taxonomy" id="2282107"/>
    <lineage>
        <taxon>Eukaryota</taxon>
        <taxon>Fungi</taxon>
        <taxon>Dikarya</taxon>
        <taxon>Basidiomycota</taxon>
        <taxon>Agaricomycotina</taxon>
        <taxon>Agaricomycetes</taxon>
        <taxon>Hymenochaetales</taxon>
        <taxon>Hymenochaetaceae</taxon>
        <taxon>Pyrrhoderma</taxon>
    </lineage>
</organism>
<proteinExistence type="predicted"/>
<feature type="domain" description="Mmc1 C-terminal" evidence="2">
    <location>
        <begin position="412"/>
        <end position="599"/>
    </location>
</feature>
<protein>
    <recommendedName>
        <fullName evidence="2">Mmc1 C-terminal domain-containing protein</fullName>
    </recommendedName>
</protein>
<evidence type="ECO:0000313" key="4">
    <source>
        <dbReference type="Proteomes" id="UP000217199"/>
    </source>
</evidence>
<dbReference type="PANTHER" id="PTHR38644:SF1">
    <property type="entry name" value="EXPRESSED PROTEIN"/>
    <property type="match status" value="1"/>
</dbReference>
<feature type="coiled-coil region" evidence="1">
    <location>
        <begin position="634"/>
        <end position="665"/>
    </location>
</feature>
<dbReference type="AlphaFoldDB" id="A0A286UHN3"/>
<comment type="caution">
    <text evidence="3">The sequence shown here is derived from an EMBL/GenBank/DDBJ whole genome shotgun (WGS) entry which is preliminary data.</text>
</comment>
<sequence>MFVSSSSPRLASSIVKHSSRGVLYSLKRRSLSYDSSAIGATRTALPRKSIRTVSSSSYEAASLLHSSRPAVDSESIEKLKVAYDALKLVSRLQNDRDIGFFLEIHRESLTDVPKNKVQVFVGQLDHSLGAKKAYDLVTLLLDDPLSSDSKVRVSIHKRDKNTHNRDYVCFEHPDSYTLGSSNISLPSPFLTRFKEGLILEESYASESLSRNLLADVPIFIVSPLLPPPGSSLPRSINPHALLVVDGSFDTSSPSTDKFREYAAKVYGFDPSRVFFVDISRALRGIQTLTTESSSANVVRAYQEDLLASGFTILSQSLNSTISLGARRLHGDALKSLLEHTLRFCESRLHAAKLEVLNVKAKAGTLHENALEEKERATLEILRGNSSSSLSDEQNRITLGIDRTVAEIKPLLDNLTFWRLPFVVDEISTRVDSAVDRAFAKEFENDLIFNTGKLSSLQSQLINKSNTLLASLPPPFQSFVLRNSLDQLKSSPSLPLTASSPLPSSPHVASSLPPPALLTPIRSRLTQLSYATRALHLSAQRALLTSFLSSAFSASGGAVFVAFETLDAAGGAAFGALGALIGIRWAVGSWVRARASWWSAFKRVGEGLGRDMQNSLEDVMQKQVCLIPEETCRGIKKLAEKRELEIEEAQDIVENLSKDKKDISEKSVEDK</sequence>
<evidence type="ECO:0000313" key="3">
    <source>
        <dbReference type="EMBL" id="PAV19029.1"/>
    </source>
</evidence>
<accession>A0A286UHN3</accession>
<evidence type="ECO:0000259" key="2">
    <source>
        <dbReference type="Pfam" id="PF23868"/>
    </source>
</evidence>
<dbReference type="EMBL" id="NBII01000005">
    <property type="protein sequence ID" value="PAV19029.1"/>
    <property type="molecule type" value="Genomic_DNA"/>
</dbReference>
<gene>
    <name evidence="3" type="ORF">PNOK_0587300</name>
</gene>
<dbReference type="InParanoid" id="A0A286UHN3"/>
<reference evidence="3 4" key="1">
    <citation type="journal article" date="2017" name="Mol. Ecol.">
        <title>Comparative and population genomic landscape of Phellinus noxius: A hypervariable fungus causing root rot in trees.</title>
        <authorList>
            <person name="Chung C.L."/>
            <person name="Lee T.J."/>
            <person name="Akiba M."/>
            <person name="Lee H.H."/>
            <person name="Kuo T.H."/>
            <person name="Liu D."/>
            <person name="Ke H.M."/>
            <person name="Yokoi T."/>
            <person name="Roa M.B."/>
            <person name="Lu M.J."/>
            <person name="Chang Y.Y."/>
            <person name="Ann P.J."/>
            <person name="Tsai J.N."/>
            <person name="Chen C.Y."/>
            <person name="Tzean S.S."/>
            <person name="Ota Y."/>
            <person name="Hattori T."/>
            <person name="Sahashi N."/>
            <person name="Liou R.F."/>
            <person name="Kikuchi T."/>
            <person name="Tsai I.J."/>
        </authorList>
    </citation>
    <scope>NUCLEOTIDE SEQUENCE [LARGE SCALE GENOMIC DNA]</scope>
    <source>
        <strain evidence="3 4">FFPRI411160</strain>
    </source>
</reference>
<keyword evidence="1" id="KW-0175">Coiled coil</keyword>
<evidence type="ECO:0000256" key="1">
    <source>
        <dbReference type="SAM" id="Coils"/>
    </source>
</evidence>
<dbReference type="STRING" id="2282107.A0A286UHN3"/>
<dbReference type="InterPro" id="IPR056196">
    <property type="entry name" value="Mmc1_C"/>
</dbReference>
<name>A0A286UHN3_9AGAM</name>
<dbReference type="Proteomes" id="UP000217199">
    <property type="component" value="Unassembled WGS sequence"/>
</dbReference>
<keyword evidence="4" id="KW-1185">Reference proteome</keyword>
<dbReference type="Pfam" id="PF23868">
    <property type="entry name" value="Mmc1_C"/>
    <property type="match status" value="1"/>
</dbReference>
<dbReference type="OrthoDB" id="5319015at2759"/>
<dbReference type="PANTHER" id="PTHR38644">
    <property type="entry name" value="EXPRESSED PROTEIN"/>
    <property type="match status" value="1"/>
</dbReference>